<dbReference type="CDD" id="cd00167">
    <property type="entry name" value="SANT"/>
    <property type="match status" value="3"/>
</dbReference>
<organism evidence="7 8">
    <name type="scientific">Caerostris darwini</name>
    <dbReference type="NCBI Taxonomy" id="1538125"/>
    <lineage>
        <taxon>Eukaryota</taxon>
        <taxon>Metazoa</taxon>
        <taxon>Ecdysozoa</taxon>
        <taxon>Arthropoda</taxon>
        <taxon>Chelicerata</taxon>
        <taxon>Arachnida</taxon>
        <taxon>Araneae</taxon>
        <taxon>Araneomorphae</taxon>
        <taxon>Entelegynae</taxon>
        <taxon>Araneoidea</taxon>
        <taxon>Araneidae</taxon>
        <taxon>Caerostris</taxon>
    </lineage>
</organism>
<keyword evidence="8" id="KW-1185">Reference proteome</keyword>
<feature type="domain" description="Myb-like" evidence="5">
    <location>
        <begin position="13"/>
        <end position="53"/>
    </location>
</feature>
<dbReference type="SMART" id="SM00717">
    <property type="entry name" value="SANT"/>
    <property type="match status" value="3"/>
</dbReference>
<dbReference type="Pfam" id="PF13921">
    <property type="entry name" value="Myb_DNA-bind_6"/>
    <property type="match status" value="1"/>
</dbReference>
<comment type="subcellular location">
    <subcellularLocation>
        <location evidence="1">Nucleus</location>
    </subcellularLocation>
</comment>
<dbReference type="GO" id="GO:0000981">
    <property type="term" value="F:DNA-binding transcription factor activity, RNA polymerase II-specific"/>
    <property type="evidence" value="ECO:0007669"/>
    <property type="project" value="TreeGrafter"/>
</dbReference>
<feature type="domain" description="Myb-like" evidence="5">
    <location>
        <begin position="54"/>
        <end position="105"/>
    </location>
</feature>
<name>A0AAV4RXX0_9ARAC</name>
<evidence type="ECO:0000259" key="6">
    <source>
        <dbReference type="PROSITE" id="PS51294"/>
    </source>
</evidence>
<dbReference type="SUPFAM" id="SSF46689">
    <property type="entry name" value="Homeodomain-like"/>
    <property type="match status" value="2"/>
</dbReference>
<dbReference type="InterPro" id="IPR050560">
    <property type="entry name" value="MYB_TF"/>
</dbReference>
<feature type="domain" description="HTH myb-type" evidence="6">
    <location>
        <begin position="54"/>
        <end position="109"/>
    </location>
</feature>
<dbReference type="GO" id="GO:0000978">
    <property type="term" value="F:RNA polymerase II cis-regulatory region sequence-specific DNA binding"/>
    <property type="evidence" value="ECO:0007669"/>
    <property type="project" value="TreeGrafter"/>
</dbReference>
<dbReference type="Gene3D" id="1.10.10.60">
    <property type="entry name" value="Homeodomain-like"/>
    <property type="match status" value="3"/>
</dbReference>
<dbReference type="PANTHER" id="PTHR45614:SF25">
    <property type="entry name" value="MYB PROTEIN"/>
    <property type="match status" value="1"/>
</dbReference>
<feature type="domain" description="HTH myb-type" evidence="6">
    <location>
        <begin position="110"/>
        <end position="160"/>
    </location>
</feature>
<dbReference type="InterPro" id="IPR001005">
    <property type="entry name" value="SANT/Myb"/>
</dbReference>
<reference evidence="7 8" key="1">
    <citation type="submission" date="2021-06" db="EMBL/GenBank/DDBJ databases">
        <title>Caerostris darwini draft genome.</title>
        <authorList>
            <person name="Kono N."/>
            <person name="Arakawa K."/>
        </authorList>
    </citation>
    <scope>NUCLEOTIDE SEQUENCE [LARGE SCALE GENOMIC DNA]</scope>
</reference>
<evidence type="ECO:0000313" key="7">
    <source>
        <dbReference type="EMBL" id="GIY25226.1"/>
    </source>
</evidence>
<feature type="domain" description="Myb-like" evidence="5">
    <location>
        <begin position="106"/>
        <end position="156"/>
    </location>
</feature>
<dbReference type="AlphaFoldDB" id="A0AAV4RXX0"/>
<protein>
    <submittedName>
        <fullName evidence="7">Myb-related protein B</fullName>
    </submittedName>
</protein>
<comment type="caution">
    <text evidence="7">The sequence shown here is derived from an EMBL/GenBank/DDBJ whole genome shotgun (WGS) entry which is preliminary data.</text>
</comment>
<feature type="domain" description="HTH myb-type" evidence="6">
    <location>
        <begin position="1"/>
        <end position="53"/>
    </location>
</feature>
<evidence type="ECO:0000256" key="3">
    <source>
        <dbReference type="ARBA" id="ARBA00023125"/>
    </source>
</evidence>
<dbReference type="FunFam" id="1.10.10.60:FF:000010">
    <property type="entry name" value="Transcriptional activator Myb isoform A"/>
    <property type="match status" value="1"/>
</dbReference>
<dbReference type="PROSITE" id="PS51294">
    <property type="entry name" value="HTH_MYB"/>
    <property type="match status" value="3"/>
</dbReference>
<sequence>MARVRKDCFIESSEDERLRVLVGTYGEGQWEKVASHFPDRSDVMCQQRWYKVLNPELVKGPWTKEEDEKVIELVKKYGAKKWTVIAKYLGGRIGKQCRERWHNHLNPSIKKTAWTLEEERLICHFHEMWGNQWSKIAKELPGRTDNSIKNHWNSTLKKKVHLYIKSPVVPPLKISKKKKCISLPVKRIKERTSMEKNPELPTNANLVNCSRETPACSNTIPQNNCFPSVQIKVEPPSMDEESTSLPMVDYANATSLNLQDQRDIDITSLKLKEELTFPGVELIPGLDVCSLGAESLNEIINSGSFENLSMSDLVQGTEISLPNTPMKPPLQDSIKYSFDGSIYEALKQEDQNDGLIPIPSSVMTKLASPKTLGTMSRRRTLADSGHETFLHISQEKEHEMLNFIKQEPVEILNVDPSLPNEEFNNNINISLTSVGGKEASLLYDPESFNMYSIEDYNDFLLNTAQITPVKGSTPMKSLNFSPSQFLNSPVVKSSTSALTSTPKRSVHTPLFEVYHDSSGVLQTPKMSGFASTVRTPTPIKAVLQDIYVNSMNKKQRSSIKHEHNLNSSSEEMSSNYIESDLTNKENMYPPKRARKALHKEWMTESGIVLDSVSDATHLETPSKSLLGDSSVTFSPPSIVKDTIMETNSAEVEFHKDFQSPLRNKLRKRKRKEEQTPRRFDFTLPYVEWSRVTFGRTTHQEELTKLARQWVAIIQPRILEL</sequence>
<feature type="region of interest" description="Disordered" evidence="4">
    <location>
        <begin position="554"/>
        <end position="575"/>
    </location>
</feature>
<evidence type="ECO:0000256" key="2">
    <source>
        <dbReference type="ARBA" id="ARBA00022737"/>
    </source>
</evidence>
<evidence type="ECO:0000313" key="8">
    <source>
        <dbReference type="Proteomes" id="UP001054837"/>
    </source>
</evidence>
<dbReference type="PROSITE" id="PS50090">
    <property type="entry name" value="MYB_LIKE"/>
    <property type="match status" value="3"/>
</dbReference>
<dbReference type="EMBL" id="BPLQ01006783">
    <property type="protein sequence ID" value="GIY25226.1"/>
    <property type="molecule type" value="Genomic_DNA"/>
</dbReference>
<accession>A0AAV4RXX0</accession>
<dbReference type="Pfam" id="PF00249">
    <property type="entry name" value="Myb_DNA-binding"/>
    <property type="match status" value="1"/>
</dbReference>
<feature type="compositionally biased region" description="Low complexity" evidence="4">
    <location>
        <begin position="565"/>
        <end position="575"/>
    </location>
</feature>
<dbReference type="InterPro" id="IPR017930">
    <property type="entry name" value="Myb_dom"/>
</dbReference>
<evidence type="ECO:0000256" key="4">
    <source>
        <dbReference type="SAM" id="MobiDB-lite"/>
    </source>
</evidence>
<keyword evidence="2" id="KW-0677">Repeat</keyword>
<dbReference type="PANTHER" id="PTHR45614">
    <property type="entry name" value="MYB PROTEIN-RELATED"/>
    <property type="match status" value="1"/>
</dbReference>
<dbReference type="Proteomes" id="UP001054837">
    <property type="component" value="Unassembled WGS sequence"/>
</dbReference>
<dbReference type="InterPro" id="IPR009057">
    <property type="entry name" value="Homeodomain-like_sf"/>
</dbReference>
<proteinExistence type="predicted"/>
<evidence type="ECO:0000259" key="5">
    <source>
        <dbReference type="PROSITE" id="PS50090"/>
    </source>
</evidence>
<dbReference type="GO" id="GO:0005634">
    <property type="term" value="C:nucleus"/>
    <property type="evidence" value="ECO:0007669"/>
    <property type="project" value="UniProtKB-SubCell"/>
</dbReference>
<keyword evidence="3" id="KW-0238">DNA-binding</keyword>
<evidence type="ECO:0000256" key="1">
    <source>
        <dbReference type="ARBA" id="ARBA00004123"/>
    </source>
</evidence>
<gene>
    <name evidence="7" type="primary">MYBL2</name>
    <name evidence="7" type="ORF">CDAR_615801</name>
</gene>